<dbReference type="InParanoid" id="A0A066WEF0"/>
<protein>
    <submittedName>
        <fullName evidence="1">Uncharacterized protein</fullName>
    </submittedName>
</protein>
<organism evidence="1 2">
    <name type="scientific">Tilletiaria anomala (strain ATCC 24038 / CBS 436.72 / UBC 951)</name>
    <dbReference type="NCBI Taxonomy" id="1037660"/>
    <lineage>
        <taxon>Eukaryota</taxon>
        <taxon>Fungi</taxon>
        <taxon>Dikarya</taxon>
        <taxon>Basidiomycota</taxon>
        <taxon>Ustilaginomycotina</taxon>
        <taxon>Exobasidiomycetes</taxon>
        <taxon>Georgefischeriales</taxon>
        <taxon>Tilletiariaceae</taxon>
        <taxon>Tilletiaria</taxon>
    </lineage>
</organism>
<dbReference type="AlphaFoldDB" id="A0A066WEF0"/>
<proteinExistence type="predicted"/>
<reference evidence="1 2" key="1">
    <citation type="submission" date="2014-05" db="EMBL/GenBank/DDBJ databases">
        <title>Draft genome sequence of a rare smut relative, Tilletiaria anomala UBC 951.</title>
        <authorList>
            <consortium name="DOE Joint Genome Institute"/>
            <person name="Toome M."/>
            <person name="Kuo A."/>
            <person name="Henrissat B."/>
            <person name="Lipzen A."/>
            <person name="Tritt A."/>
            <person name="Yoshinaga Y."/>
            <person name="Zane M."/>
            <person name="Barry K."/>
            <person name="Grigoriev I.V."/>
            <person name="Spatafora J.W."/>
            <person name="Aimea M.C."/>
        </authorList>
    </citation>
    <scope>NUCLEOTIDE SEQUENCE [LARGE SCALE GENOMIC DNA]</scope>
    <source>
        <strain evidence="1 2">UBC 951</strain>
    </source>
</reference>
<evidence type="ECO:0000313" key="1">
    <source>
        <dbReference type="EMBL" id="KDN52317.1"/>
    </source>
</evidence>
<name>A0A066WEF0_TILAU</name>
<dbReference type="Proteomes" id="UP000027361">
    <property type="component" value="Unassembled WGS sequence"/>
</dbReference>
<evidence type="ECO:0000313" key="2">
    <source>
        <dbReference type="Proteomes" id="UP000027361"/>
    </source>
</evidence>
<accession>A0A066WEF0</accession>
<gene>
    <name evidence="1" type="ORF">K437DRAFT_15905</name>
</gene>
<dbReference type="RefSeq" id="XP_013245136.1">
    <property type="nucleotide sequence ID" value="XM_013389682.1"/>
</dbReference>
<keyword evidence="2" id="KW-1185">Reference proteome</keyword>
<comment type="caution">
    <text evidence="1">The sequence shown here is derived from an EMBL/GenBank/DDBJ whole genome shotgun (WGS) entry which is preliminary data.</text>
</comment>
<dbReference type="EMBL" id="JMSN01000011">
    <property type="protein sequence ID" value="KDN52317.1"/>
    <property type="molecule type" value="Genomic_DNA"/>
</dbReference>
<dbReference type="HOGENOM" id="CLU_1147864_0_0_1"/>
<dbReference type="GeneID" id="25261720"/>
<sequence length="242" mass="26964">MPLRVVKCCSCRDLLHHHHYRRPRNCCHRCKRIEPYRGFPDHLPRRRMQYLSGGRTRSKKGRKRIDATLARLACKAVARPSSLRLAALLVGRLPEGMQRQGAERHSWDDAKRRQMVLDPEGTLQDSVQARNLALLPVLALHLALVVPVHACRSHVHLPRCSTSVAALLDVRIPLTAQHTVDSFVGGPHASGCHTGLPQVEAVVLRHDGQAAPTALLAWQSGAQRYSHTLLSACPDLHRRVAS</sequence>